<comment type="catalytic activity">
    <reaction evidence="6 7">
        <text>Release of N-terminal amino acids, preferentially methionine, from peptides and arylamides.</text>
        <dbReference type="EC" id="3.4.11.18"/>
    </reaction>
</comment>
<dbReference type="PROSITE" id="PS00680">
    <property type="entry name" value="MAP_1"/>
    <property type="match status" value="1"/>
</dbReference>
<keyword evidence="10" id="KW-1185">Reference proteome</keyword>
<evidence type="ECO:0000256" key="3">
    <source>
        <dbReference type="ARBA" id="ARBA00022670"/>
    </source>
</evidence>
<feature type="binding site" evidence="6">
    <location>
        <position position="175"/>
    </location>
    <ligand>
        <name>a divalent metal cation</name>
        <dbReference type="ChEBI" id="CHEBI:60240"/>
        <label>2</label>
        <note>catalytic</note>
    </ligand>
</feature>
<dbReference type="InterPro" id="IPR002467">
    <property type="entry name" value="Pept_M24A_MAP1"/>
</dbReference>
<dbReference type="PANTHER" id="PTHR43330">
    <property type="entry name" value="METHIONINE AMINOPEPTIDASE"/>
    <property type="match status" value="1"/>
</dbReference>
<dbReference type="GO" id="GO:0005829">
    <property type="term" value="C:cytosol"/>
    <property type="evidence" value="ECO:0007669"/>
    <property type="project" value="TreeGrafter"/>
</dbReference>
<evidence type="ECO:0000256" key="2">
    <source>
        <dbReference type="ARBA" id="ARBA00022438"/>
    </source>
</evidence>
<dbReference type="RefSeq" id="WP_120176579.1">
    <property type="nucleotide sequence ID" value="NZ_AP018786.1"/>
</dbReference>
<evidence type="ECO:0000313" key="9">
    <source>
        <dbReference type="EMBL" id="BBF22914.1"/>
    </source>
</evidence>
<evidence type="ECO:0000256" key="4">
    <source>
        <dbReference type="ARBA" id="ARBA00022723"/>
    </source>
</evidence>
<dbReference type="PANTHER" id="PTHR43330:SF27">
    <property type="entry name" value="METHIONINE AMINOPEPTIDASE"/>
    <property type="match status" value="1"/>
</dbReference>
<proteinExistence type="inferred from homology"/>
<dbReference type="GO" id="GO:0070006">
    <property type="term" value="F:metalloaminopeptidase activity"/>
    <property type="evidence" value="ECO:0007669"/>
    <property type="project" value="UniProtKB-UniRule"/>
</dbReference>
<keyword evidence="4 6" id="KW-0479">Metal-binding</keyword>
<dbReference type="OrthoDB" id="9802055at2"/>
<evidence type="ECO:0000256" key="1">
    <source>
        <dbReference type="ARBA" id="ARBA00002521"/>
    </source>
</evidence>
<comment type="function">
    <text evidence="1 6">Removes the N-terminal methionine from nascent proteins. The N-terminal methionine is often cleaved when the second residue in the primary sequence is small and uncharged (Met-Ala-, Cys, Gly, Pro, Ser, Thr, or Val). Requires deformylation of the N(alpha)-formylated initiator methionine before it can be hydrolyzed.</text>
</comment>
<dbReference type="Gene3D" id="3.90.230.10">
    <property type="entry name" value="Creatinase/methionine aminopeptidase superfamily"/>
    <property type="match status" value="1"/>
</dbReference>
<dbReference type="EMBL" id="AP018786">
    <property type="protein sequence ID" value="BBF22914.1"/>
    <property type="molecule type" value="Genomic_DNA"/>
</dbReference>
<gene>
    <name evidence="9" type="primary">map-1</name>
    <name evidence="6" type="synonym">map</name>
    <name evidence="9" type="ORF">SUTMEG_08050</name>
</gene>
<dbReference type="GO" id="GO:0046872">
    <property type="term" value="F:metal ion binding"/>
    <property type="evidence" value="ECO:0007669"/>
    <property type="project" value="UniProtKB-UniRule"/>
</dbReference>
<feature type="binding site" evidence="6">
    <location>
        <position position="208"/>
    </location>
    <ligand>
        <name>a divalent metal cation</name>
        <dbReference type="ChEBI" id="CHEBI:60240"/>
        <label>2</label>
        <note>catalytic</note>
    </ligand>
</feature>
<accession>A0A2Z6I987</accession>
<feature type="binding site" evidence="6">
    <location>
        <position position="182"/>
    </location>
    <ligand>
        <name>substrate</name>
    </ligand>
</feature>
<dbReference type="KEGG" id="sutt:SUTMEG_08050"/>
<name>A0A2Z6I987_9BURK</name>
<evidence type="ECO:0000256" key="5">
    <source>
        <dbReference type="ARBA" id="ARBA00022801"/>
    </source>
</evidence>
<evidence type="ECO:0000256" key="6">
    <source>
        <dbReference type="HAMAP-Rule" id="MF_01974"/>
    </source>
</evidence>
<reference evidence="9 10" key="1">
    <citation type="journal article" date="2018" name="Int. J. Syst. Evol. Microbiol.">
        <title>Mesosutterella multiformis gen. nov., sp. nov., a member of the family Sutterellaceae and Sutterella megalosphaeroides sp. nov., isolated from human faeces.</title>
        <authorList>
            <person name="Sakamoto M."/>
            <person name="Ikeyama N."/>
            <person name="Kunihiro T."/>
            <person name="Iino T."/>
            <person name="Yuki M."/>
            <person name="Ohkuma M."/>
        </authorList>
    </citation>
    <scope>NUCLEOTIDE SEQUENCE [LARGE SCALE GENOMIC DNA]</scope>
    <source>
        <strain evidence="9 10">6FBBBH3</strain>
    </source>
</reference>
<comment type="cofactor">
    <cofactor evidence="6">
        <name>Co(2+)</name>
        <dbReference type="ChEBI" id="CHEBI:48828"/>
    </cofactor>
    <cofactor evidence="6">
        <name>Zn(2+)</name>
        <dbReference type="ChEBI" id="CHEBI:29105"/>
    </cofactor>
    <cofactor evidence="6">
        <name>Mn(2+)</name>
        <dbReference type="ChEBI" id="CHEBI:29035"/>
    </cofactor>
    <cofactor evidence="6">
        <name>Fe(2+)</name>
        <dbReference type="ChEBI" id="CHEBI:29033"/>
    </cofactor>
    <text evidence="6">Binds 2 divalent metal cations per subunit. Has a high-affinity and a low affinity metal-binding site. The true nature of the physiological cofactor is under debate. The enzyme is active with cobalt, zinc, manganese or divalent iron ions. Most likely, methionine aminopeptidases function as mononuclear Fe(2+)-metalloproteases under physiological conditions, and the catalytically relevant metal-binding site has been assigned to the histidine-containing high-affinity site.</text>
</comment>
<protein>
    <recommendedName>
        <fullName evidence="6 7">Methionine aminopeptidase</fullName>
        <shortName evidence="6">MAP</shortName>
        <shortName evidence="6">MetAP</shortName>
        <ecNumber evidence="6 7">3.4.11.18</ecNumber>
    </recommendedName>
    <alternativeName>
        <fullName evidence="6">Peptidase M</fullName>
    </alternativeName>
</protein>
<dbReference type="InterPro" id="IPR036005">
    <property type="entry name" value="Creatinase/aminopeptidase-like"/>
</dbReference>
<feature type="binding site" evidence="6">
    <location>
        <position position="112"/>
    </location>
    <ligand>
        <name>a divalent metal cation</name>
        <dbReference type="ChEBI" id="CHEBI:60240"/>
        <label>2</label>
        <note>catalytic</note>
    </ligand>
</feature>
<dbReference type="HAMAP" id="MF_01974">
    <property type="entry name" value="MetAP_1"/>
    <property type="match status" value="1"/>
</dbReference>
<dbReference type="Proteomes" id="UP000271003">
    <property type="component" value="Chromosome"/>
</dbReference>
<evidence type="ECO:0000313" key="10">
    <source>
        <dbReference type="Proteomes" id="UP000271003"/>
    </source>
</evidence>
<feature type="domain" description="Peptidase M24" evidence="8">
    <location>
        <begin position="13"/>
        <end position="246"/>
    </location>
</feature>
<dbReference type="GO" id="GO:0004239">
    <property type="term" value="F:initiator methionyl aminopeptidase activity"/>
    <property type="evidence" value="ECO:0007669"/>
    <property type="project" value="UniProtKB-UniRule"/>
</dbReference>
<dbReference type="SUPFAM" id="SSF55920">
    <property type="entry name" value="Creatinase/aminopeptidase"/>
    <property type="match status" value="1"/>
</dbReference>
<dbReference type="GO" id="GO:0006508">
    <property type="term" value="P:proteolysis"/>
    <property type="evidence" value="ECO:0007669"/>
    <property type="project" value="UniProtKB-KW"/>
</dbReference>
<dbReference type="InterPro" id="IPR001714">
    <property type="entry name" value="Pept_M24_MAP"/>
</dbReference>
<keyword evidence="5 6" id="KW-0378">Hydrolase</keyword>
<dbReference type="Pfam" id="PF00557">
    <property type="entry name" value="Peptidase_M24"/>
    <property type="match status" value="1"/>
</dbReference>
<feature type="binding site" evidence="6">
    <location>
        <position position="112"/>
    </location>
    <ligand>
        <name>a divalent metal cation</name>
        <dbReference type="ChEBI" id="CHEBI:60240"/>
        <label>1</label>
    </ligand>
</feature>
<evidence type="ECO:0000256" key="7">
    <source>
        <dbReference type="RuleBase" id="RU003653"/>
    </source>
</evidence>
<feature type="binding site" evidence="6">
    <location>
        <position position="101"/>
    </location>
    <ligand>
        <name>a divalent metal cation</name>
        <dbReference type="ChEBI" id="CHEBI:60240"/>
        <label>1</label>
    </ligand>
</feature>
<dbReference type="PRINTS" id="PR00599">
    <property type="entry name" value="MAPEPTIDASE"/>
</dbReference>
<evidence type="ECO:0000259" key="8">
    <source>
        <dbReference type="Pfam" id="PF00557"/>
    </source>
</evidence>
<keyword evidence="3 6" id="KW-0645">Protease</keyword>
<comment type="similarity">
    <text evidence="6">Belongs to the peptidase M24A family. Methionine aminopeptidase type 1 subfamily.</text>
</comment>
<feature type="binding site" evidence="6">
    <location>
        <position position="239"/>
    </location>
    <ligand>
        <name>a divalent metal cation</name>
        <dbReference type="ChEBI" id="CHEBI:60240"/>
        <label>1</label>
    </ligand>
</feature>
<dbReference type="CDD" id="cd01086">
    <property type="entry name" value="MetAP1"/>
    <property type="match status" value="1"/>
</dbReference>
<keyword evidence="2 6" id="KW-0031">Aminopeptidase</keyword>
<dbReference type="AlphaFoldDB" id="A0A2Z6I987"/>
<comment type="subunit">
    <text evidence="6">Monomer.</text>
</comment>
<dbReference type="EC" id="3.4.11.18" evidence="6 7"/>
<feature type="binding site" evidence="6">
    <location>
        <position position="239"/>
    </location>
    <ligand>
        <name>a divalent metal cation</name>
        <dbReference type="ChEBI" id="CHEBI:60240"/>
        <label>2</label>
        <note>catalytic</note>
    </ligand>
</feature>
<feature type="binding site" evidence="6">
    <location>
        <position position="84"/>
    </location>
    <ligand>
        <name>substrate</name>
    </ligand>
</feature>
<dbReference type="NCBIfam" id="TIGR00500">
    <property type="entry name" value="met_pdase_I"/>
    <property type="match status" value="1"/>
</dbReference>
<dbReference type="InterPro" id="IPR000994">
    <property type="entry name" value="Pept_M24"/>
</dbReference>
<organism evidence="9 10">
    <name type="scientific">Sutterella megalosphaeroides</name>
    <dbReference type="NCBI Taxonomy" id="2494234"/>
    <lineage>
        <taxon>Bacteria</taxon>
        <taxon>Pseudomonadati</taxon>
        <taxon>Pseudomonadota</taxon>
        <taxon>Betaproteobacteria</taxon>
        <taxon>Burkholderiales</taxon>
        <taxon>Sutterellaceae</taxon>
        <taxon>Sutterella</taxon>
    </lineage>
</organism>
<sequence length="274" mass="29739">MAITIKTPEDIAGLRVAGRLASELLDYLTPFVKPGVTTKELDELAYDYTVNVQKCIPACLGYQPEGMTPYPATTCISVNHVVCHGIPGPKKLKDGDIVNIDVTSIKDGYHGDTSRMFVVGKPTIAGARLAKLAFETMWAGIDAVRPGGCFNDIGVACQAYADKFGISVVRDYGGHGIGKGFHEEPHVNHFPVTRPTPVFEPGMVFTVEPMVNAGRYGVTMLGDGWTVVTRDRSLSAQWEHMVLVTETGYDILTVSRGTPEPPAFVKGWKKPENL</sequence>